<evidence type="ECO:0000313" key="3">
    <source>
        <dbReference type="EMBL" id="RZB61804.1"/>
    </source>
</evidence>
<dbReference type="SUPFAM" id="SSF81383">
    <property type="entry name" value="F-box domain"/>
    <property type="match status" value="1"/>
</dbReference>
<evidence type="ECO:0000313" key="4">
    <source>
        <dbReference type="EMBL" id="RZB61805.1"/>
    </source>
</evidence>
<dbReference type="EMBL" id="QZWG01000016">
    <property type="protein sequence ID" value="RZB61805.1"/>
    <property type="molecule type" value="Genomic_DNA"/>
</dbReference>
<name>A0A445GKP9_GLYSO</name>
<dbReference type="Proteomes" id="UP000289340">
    <property type="component" value="Chromosome 16"/>
</dbReference>
<evidence type="ECO:0000259" key="1">
    <source>
        <dbReference type="Pfam" id="PF12937"/>
    </source>
</evidence>
<dbReference type="PANTHER" id="PTHR39741:SF2">
    <property type="entry name" value="F-BOX DOMAIN-CONTAINING PROTEIN"/>
    <property type="match status" value="1"/>
</dbReference>
<dbReference type="PANTHER" id="PTHR39741">
    <property type="entry name" value="F-BOX DOMAIN CONTAINING PROTEIN, EXPRESSED"/>
    <property type="match status" value="1"/>
</dbReference>
<protein>
    <submittedName>
        <fullName evidence="2">F-box protein isoform A</fullName>
    </submittedName>
    <submittedName>
        <fullName evidence="3">F-box protein isoform B</fullName>
    </submittedName>
    <submittedName>
        <fullName evidence="4">F-box protein isoform C</fullName>
    </submittedName>
</protein>
<dbReference type="Gene3D" id="1.20.1280.50">
    <property type="match status" value="1"/>
</dbReference>
<feature type="domain" description="F-box" evidence="1">
    <location>
        <begin position="17"/>
        <end position="57"/>
    </location>
</feature>
<dbReference type="InterPro" id="IPR055336">
    <property type="entry name" value="At4g00755-like"/>
</dbReference>
<dbReference type="InterPro" id="IPR001810">
    <property type="entry name" value="F-box_dom"/>
</dbReference>
<dbReference type="EMBL" id="QZWG01000016">
    <property type="protein sequence ID" value="RZB61804.1"/>
    <property type="molecule type" value="Genomic_DNA"/>
</dbReference>
<reference evidence="4 5" key="1">
    <citation type="submission" date="2018-09" db="EMBL/GenBank/DDBJ databases">
        <title>A high-quality reference genome of wild soybean provides a powerful tool to mine soybean genomes.</title>
        <authorList>
            <person name="Xie M."/>
            <person name="Chung C.Y.L."/>
            <person name="Li M.-W."/>
            <person name="Wong F.-L."/>
            <person name="Chan T.-F."/>
            <person name="Lam H.-M."/>
        </authorList>
    </citation>
    <scope>NUCLEOTIDE SEQUENCE [LARGE SCALE GENOMIC DNA]</scope>
    <source>
        <strain evidence="5">cv. W05</strain>
        <tissue evidence="4">Hypocotyl of etiolated seedlings</tissue>
    </source>
</reference>
<accession>A0A445GKP9</accession>
<sequence length="372" mass="42285">MSEVRNKVDFIQLLGPDMSIKILTHLDDPCDLIRVSSVSSSWHRFVIEHGLCKQLCLKMFPEISGVAHIIELDNIIEPLSNTLGSYVSWESHKRNHRVYAFLASGLSPMRKNCISKAISASSTDNYPEESILHTLEPGDRTEYRASYWSSKGESDPSVPETLVYELASKLCLVTEIYVHPFQAYFQHGFPIYSAKAVRFRMGHSKHPMELESPVDNMAANHVLGNNQFIWTYTSPEFPMLQENRLQKFKLPEPVLCIGGVLLVELLGRVQKQEMDELFYICISHVQVMGRLLFPEFDVKIHHRSGKCTLKYCPQTDCYMSSPTSSPRSNSSNPSRLRTITSSIMQRGVRRWEQFLLGALLGTGPVVVDNEDQ</sequence>
<comment type="caution">
    <text evidence="4">The sequence shown here is derived from an EMBL/GenBank/DDBJ whole genome shotgun (WGS) entry which is preliminary data.</text>
</comment>
<gene>
    <name evidence="4" type="ORF">D0Y65_044206</name>
</gene>
<dbReference type="AlphaFoldDB" id="A0A445GKP9"/>
<dbReference type="Pfam" id="PF12937">
    <property type="entry name" value="F-box-like"/>
    <property type="match status" value="1"/>
</dbReference>
<dbReference type="Gramene" id="XM_028351465.1">
    <property type="protein sequence ID" value="XP_028207266.1"/>
    <property type="gene ID" value="LOC114390650"/>
</dbReference>
<keyword evidence="5" id="KW-1185">Reference proteome</keyword>
<evidence type="ECO:0000313" key="2">
    <source>
        <dbReference type="EMBL" id="RZB61803.1"/>
    </source>
</evidence>
<organism evidence="4 5">
    <name type="scientific">Glycine soja</name>
    <name type="common">Wild soybean</name>
    <dbReference type="NCBI Taxonomy" id="3848"/>
    <lineage>
        <taxon>Eukaryota</taxon>
        <taxon>Viridiplantae</taxon>
        <taxon>Streptophyta</taxon>
        <taxon>Embryophyta</taxon>
        <taxon>Tracheophyta</taxon>
        <taxon>Spermatophyta</taxon>
        <taxon>Magnoliopsida</taxon>
        <taxon>eudicotyledons</taxon>
        <taxon>Gunneridae</taxon>
        <taxon>Pentapetalae</taxon>
        <taxon>rosids</taxon>
        <taxon>fabids</taxon>
        <taxon>Fabales</taxon>
        <taxon>Fabaceae</taxon>
        <taxon>Papilionoideae</taxon>
        <taxon>50 kb inversion clade</taxon>
        <taxon>NPAAA clade</taxon>
        <taxon>indigoferoid/millettioid clade</taxon>
        <taxon>Phaseoleae</taxon>
        <taxon>Glycine</taxon>
        <taxon>Glycine subgen. Soja</taxon>
    </lineage>
</organism>
<dbReference type="EMBL" id="QZWG01000016">
    <property type="protein sequence ID" value="RZB61803.1"/>
    <property type="molecule type" value="Genomic_DNA"/>
</dbReference>
<dbReference type="Gramene" id="XM_028351464.1">
    <property type="protein sequence ID" value="XP_028207265.1"/>
    <property type="gene ID" value="LOC114390650"/>
</dbReference>
<proteinExistence type="predicted"/>
<evidence type="ECO:0000313" key="5">
    <source>
        <dbReference type="Proteomes" id="UP000289340"/>
    </source>
</evidence>
<dbReference type="InterPro" id="IPR036047">
    <property type="entry name" value="F-box-like_dom_sf"/>
</dbReference>